<dbReference type="Proteomes" id="UP000887578">
    <property type="component" value="Unplaced"/>
</dbReference>
<evidence type="ECO:0000256" key="1">
    <source>
        <dbReference type="SAM" id="Phobius"/>
    </source>
</evidence>
<keyword evidence="1" id="KW-1133">Transmembrane helix</keyword>
<keyword evidence="2" id="KW-1185">Reference proteome</keyword>
<dbReference type="WBParaSite" id="PDA_v2.g22021.t1">
    <property type="protein sequence ID" value="PDA_v2.g22021.t1"/>
    <property type="gene ID" value="PDA_v2.g22021"/>
</dbReference>
<keyword evidence="1" id="KW-0472">Membrane</keyword>
<dbReference type="Gene3D" id="2.40.10.10">
    <property type="entry name" value="Trypsin-like serine proteases"/>
    <property type="match status" value="1"/>
</dbReference>
<protein>
    <submittedName>
        <fullName evidence="3">Peptidase S1 domain-containing protein</fullName>
    </submittedName>
</protein>
<proteinExistence type="predicted"/>
<name>A0A914Q4D9_9BILA</name>
<evidence type="ECO:0000313" key="2">
    <source>
        <dbReference type="Proteomes" id="UP000887578"/>
    </source>
</evidence>
<reference evidence="3" key="1">
    <citation type="submission" date="2022-11" db="UniProtKB">
        <authorList>
            <consortium name="WormBaseParasite"/>
        </authorList>
    </citation>
    <scope>IDENTIFICATION</scope>
</reference>
<keyword evidence="1" id="KW-0812">Transmembrane</keyword>
<dbReference type="InterPro" id="IPR009003">
    <property type="entry name" value="Peptidase_S1_PA"/>
</dbReference>
<dbReference type="SUPFAM" id="SSF50494">
    <property type="entry name" value="Trypsin-like serine proteases"/>
    <property type="match status" value="1"/>
</dbReference>
<sequence>MSRILLSGDYMNGINYQNLINQTGIIAGYGYHDYEYSNKHRAQVGIHDGKLRAGKVPLWPSGWCFGIRSKICTSDYYPVAVEGDSGGPLLFQQTYYENARLVTKNYQFGIVIQTQDTSKWNLAVPIYSQCGWIEKTTKGAAKCKYVFEKGLDIINRRRRSITPSPSLLSLKKESSNVQHFKDEKNVISDSNILASKNDISKPLQNWPKNELKEYKEMDAEDLFCILNCINIIVLFCLAVLLCYYFCFKGERNVELSTAVQKV</sequence>
<accession>A0A914Q4D9</accession>
<evidence type="ECO:0000313" key="3">
    <source>
        <dbReference type="WBParaSite" id="PDA_v2.g22021.t1"/>
    </source>
</evidence>
<dbReference type="AlphaFoldDB" id="A0A914Q4D9"/>
<dbReference type="InterPro" id="IPR043504">
    <property type="entry name" value="Peptidase_S1_PA_chymotrypsin"/>
</dbReference>
<organism evidence="2 3">
    <name type="scientific">Panagrolaimus davidi</name>
    <dbReference type="NCBI Taxonomy" id="227884"/>
    <lineage>
        <taxon>Eukaryota</taxon>
        <taxon>Metazoa</taxon>
        <taxon>Ecdysozoa</taxon>
        <taxon>Nematoda</taxon>
        <taxon>Chromadorea</taxon>
        <taxon>Rhabditida</taxon>
        <taxon>Tylenchina</taxon>
        <taxon>Panagrolaimomorpha</taxon>
        <taxon>Panagrolaimoidea</taxon>
        <taxon>Panagrolaimidae</taxon>
        <taxon>Panagrolaimus</taxon>
    </lineage>
</organism>
<feature type="transmembrane region" description="Helical" evidence="1">
    <location>
        <begin position="222"/>
        <end position="246"/>
    </location>
</feature>